<keyword evidence="4 7" id="KW-0067">ATP-binding</keyword>
<dbReference type="CDD" id="cd03230">
    <property type="entry name" value="ABC_DR_subfamily_A"/>
    <property type="match status" value="1"/>
</dbReference>
<dbReference type="GO" id="GO:0016887">
    <property type="term" value="F:ATP hydrolysis activity"/>
    <property type="evidence" value="ECO:0007669"/>
    <property type="project" value="InterPro"/>
</dbReference>
<evidence type="ECO:0000313" key="8">
    <source>
        <dbReference type="Proteomes" id="UP000326546"/>
    </source>
</evidence>
<dbReference type="RefSeq" id="WP_158059729.1">
    <property type="nucleotide sequence ID" value="NZ_CP044427.1"/>
</dbReference>
<keyword evidence="8" id="KW-1185">Reference proteome</keyword>
<dbReference type="InterPro" id="IPR017871">
    <property type="entry name" value="ABC_transporter-like_CS"/>
</dbReference>
<dbReference type="GO" id="GO:0005524">
    <property type="term" value="F:ATP binding"/>
    <property type="evidence" value="ECO:0007669"/>
    <property type="project" value="UniProtKB-KW"/>
</dbReference>
<dbReference type="InterPro" id="IPR003593">
    <property type="entry name" value="AAA+_ATPase"/>
</dbReference>
<dbReference type="GO" id="GO:0046677">
    <property type="term" value="P:response to antibiotic"/>
    <property type="evidence" value="ECO:0007669"/>
    <property type="project" value="UniProtKB-KW"/>
</dbReference>
<dbReference type="AlphaFoldDB" id="A0A5J6V2F4"/>
<dbReference type="PANTHER" id="PTHR42711:SF17">
    <property type="entry name" value="ABC TRANSPORTER ATP-BINDING PROTEIN"/>
    <property type="match status" value="1"/>
</dbReference>
<evidence type="ECO:0000256" key="4">
    <source>
        <dbReference type="ARBA" id="ARBA00022840"/>
    </source>
</evidence>
<dbReference type="InterPro" id="IPR003439">
    <property type="entry name" value="ABC_transporter-like_ATP-bd"/>
</dbReference>
<dbReference type="InterPro" id="IPR050763">
    <property type="entry name" value="ABC_transporter_ATP-binding"/>
</dbReference>
<evidence type="ECO:0000313" key="7">
    <source>
        <dbReference type="EMBL" id="QFG67331.1"/>
    </source>
</evidence>
<keyword evidence="3" id="KW-0547">Nucleotide-binding</keyword>
<dbReference type="Pfam" id="PF00005">
    <property type="entry name" value="ABC_tran"/>
    <property type="match status" value="1"/>
</dbReference>
<evidence type="ECO:0000256" key="2">
    <source>
        <dbReference type="ARBA" id="ARBA00022448"/>
    </source>
</evidence>
<dbReference type="KEGG" id="serw:FY030_00055"/>
<keyword evidence="2" id="KW-0813">Transport</keyword>
<dbReference type="OrthoDB" id="9804819at2"/>
<evidence type="ECO:0000256" key="1">
    <source>
        <dbReference type="ARBA" id="ARBA00004202"/>
    </source>
</evidence>
<dbReference type="EMBL" id="CP044427">
    <property type="protein sequence ID" value="QFG67331.1"/>
    <property type="molecule type" value="Genomic_DNA"/>
</dbReference>
<dbReference type="PANTHER" id="PTHR42711">
    <property type="entry name" value="ABC TRANSPORTER ATP-BINDING PROTEIN"/>
    <property type="match status" value="1"/>
</dbReference>
<evidence type="ECO:0000259" key="6">
    <source>
        <dbReference type="PROSITE" id="PS50893"/>
    </source>
</evidence>
<dbReference type="GO" id="GO:0005886">
    <property type="term" value="C:plasma membrane"/>
    <property type="evidence" value="ECO:0007669"/>
    <property type="project" value="UniProtKB-SubCell"/>
</dbReference>
<dbReference type="SMART" id="SM00382">
    <property type="entry name" value="AAA"/>
    <property type="match status" value="1"/>
</dbReference>
<protein>
    <submittedName>
        <fullName evidence="7">ABC transporter ATP-binding protein</fullName>
    </submittedName>
</protein>
<keyword evidence="5" id="KW-0046">Antibiotic resistance</keyword>
<sequence>MITEQTAIRARGVTMAYGDKVVLDDVHLEIPQGQVVVLLGPNGAGKTTTIEILEGFRRPSSGQVEVLGQDPARAPEAWRARVGVVLQSWRDNATWRVKDLLEVAATYYEPYGDERTERPWPPDQLLDRVGLTEHARKRIDKLSGGQRRRLDIAVGLVGRPEVLFLDEPTTGLDPGGRRDIHHLLADLSDLSTTILMTTHDLAEAEVVADRMLVLAGGRLIADDSPDALRLAFSANKEVRLRHRQSGEVSVHPTPDPTAYLTEVLTTGSGEVEVVEVRGATLEDAYLDLVRRADAGEDFAEAAGLLAEGAAR</sequence>
<name>A0A5J6V2F4_9MICO</name>
<evidence type="ECO:0000256" key="5">
    <source>
        <dbReference type="ARBA" id="ARBA00023251"/>
    </source>
</evidence>
<evidence type="ECO:0000256" key="3">
    <source>
        <dbReference type="ARBA" id="ARBA00022741"/>
    </source>
</evidence>
<feature type="domain" description="ABC transporter" evidence="6">
    <location>
        <begin position="8"/>
        <end position="241"/>
    </location>
</feature>
<proteinExistence type="predicted"/>
<dbReference type="PROSITE" id="PS00211">
    <property type="entry name" value="ABC_TRANSPORTER_1"/>
    <property type="match status" value="1"/>
</dbReference>
<comment type="subcellular location">
    <subcellularLocation>
        <location evidence="1">Cell membrane</location>
        <topology evidence="1">Peripheral membrane protein</topology>
    </subcellularLocation>
</comment>
<dbReference type="Gene3D" id="3.40.50.300">
    <property type="entry name" value="P-loop containing nucleotide triphosphate hydrolases"/>
    <property type="match status" value="1"/>
</dbReference>
<accession>A0A5J6V2F4</accession>
<dbReference type="PROSITE" id="PS50893">
    <property type="entry name" value="ABC_TRANSPORTER_2"/>
    <property type="match status" value="1"/>
</dbReference>
<gene>
    <name evidence="7" type="ORF">FY030_00055</name>
</gene>
<reference evidence="7 8" key="1">
    <citation type="submission" date="2019-09" db="EMBL/GenBank/DDBJ databases">
        <title>Serinicoccus pratensis sp. nov., isolated from meadow soil.</title>
        <authorList>
            <person name="Zhang W."/>
        </authorList>
    </citation>
    <scope>NUCLEOTIDE SEQUENCE [LARGE SCALE GENOMIC DNA]</scope>
    <source>
        <strain evidence="7 8">W204</strain>
    </source>
</reference>
<dbReference type="InterPro" id="IPR027417">
    <property type="entry name" value="P-loop_NTPase"/>
</dbReference>
<organism evidence="7 8">
    <name type="scientific">Ornithinimicrobium pratense</name>
    <dbReference type="NCBI Taxonomy" id="2593973"/>
    <lineage>
        <taxon>Bacteria</taxon>
        <taxon>Bacillati</taxon>
        <taxon>Actinomycetota</taxon>
        <taxon>Actinomycetes</taxon>
        <taxon>Micrococcales</taxon>
        <taxon>Ornithinimicrobiaceae</taxon>
        <taxon>Ornithinimicrobium</taxon>
    </lineage>
</organism>
<dbReference type="SUPFAM" id="SSF52540">
    <property type="entry name" value="P-loop containing nucleoside triphosphate hydrolases"/>
    <property type="match status" value="1"/>
</dbReference>
<dbReference type="Proteomes" id="UP000326546">
    <property type="component" value="Chromosome"/>
</dbReference>